<dbReference type="Gene3D" id="1.20.1390.10">
    <property type="entry name" value="PWI domain"/>
    <property type="match status" value="1"/>
</dbReference>
<evidence type="ECO:0000313" key="4">
    <source>
        <dbReference type="EnsemblPlants" id="OPUNC04G13660.1"/>
    </source>
</evidence>
<dbReference type="InterPro" id="IPR040366">
    <property type="entry name" value="Nab2/ZC3H14"/>
</dbReference>
<feature type="compositionally biased region" description="Basic residues" evidence="2">
    <location>
        <begin position="173"/>
        <end position="190"/>
    </location>
</feature>
<dbReference type="InterPro" id="IPR002483">
    <property type="entry name" value="PWI_dom"/>
</dbReference>
<keyword evidence="1" id="KW-0694">RNA-binding</keyword>
<dbReference type="Gene3D" id="3.30.70.330">
    <property type="match status" value="1"/>
</dbReference>
<dbReference type="InterPro" id="IPR000504">
    <property type="entry name" value="RRM_dom"/>
</dbReference>
<evidence type="ECO:0000256" key="1">
    <source>
        <dbReference type="PROSITE-ProRule" id="PRU00176"/>
    </source>
</evidence>
<dbReference type="GO" id="GO:0005737">
    <property type="term" value="C:cytoplasm"/>
    <property type="evidence" value="ECO:0007669"/>
    <property type="project" value="TreeGrafter"/>
</dbReference>
<dbReference type="eggNOG" id="KOG4209">
    <property type="taxonomic scope" value="Eukaryota"/>
</dbReference>
<dbReference type="GO" id="GO:0043488">
    <property type="term" value="P:regulation of mRNA stability"/>
    <property type="evidence" value="ECO:0007669"/>
    <property type="project" value="InterPro"/>
</dbReference>
<proteinExistence type="predicted"/>
<dbReference type="HOGENOM" id="CLU_027028_0_0_1"/>
<feature type="compositionally biased region" description="Polar residues" evidence="2">
    <location>
        <begin position="97"/>
        <end position="106"/>
    </location>
</feature>
<sequence length="691" mass="76459">MDDDGGEKTFQANFTGEGVRLLRARVKEKLKELMGDYSDDTLAEYVVVLLRNGRRKDEAAKELEVFLSDNNDAFVSWLWDHLSSSLHLYVQPKAISSNNEAKSTRGNARGMPAQNMTSSTQAIHEPVAGSQETTGIHQRREWGGIVRDQSETVPLRSVVTTVSHAQEKDVNRSHARRRTHSPDMHHHRKRSREDDERQIKRTSHQDIDAPRRLLQFAVRDAVRPVQPIIPRSESASKRLRSVVSTMPSDSPLDVRLQRTNSDVRVPGVTAAALRAAAEAAEDVLKEKYSGSVFRRLGRRAMVNAAEESFGFREQGREREYGDIDNVQAENQLYFHGRNHYAGDASMYDREAAKGADSASDIDGHDDTAAARHNDLVSCRSTLPSSVGKESVVVGFNTVEGTTTIRSRRSMMQDPHASSGRGPSERINISVNNITHKPANQAIRRNSVKIEPQVPTEMKHTDSRKSIATLSHVNNTPMTDKSKDSMCSSSMVEEQKVPSPAVGSCTTGQPEGGADSRTVFLSNVHFAATKDALSRHFNKFGAVLKTHIVTDISGQPTGSAYIEFLHRESVEQAVTLDGTSFMSRMLKVVRKNSLEVSQQPGWPRFSRGSTFPSRLTRTAYPRPAFPGAIRGRLPLRGGARSLQWKRDNADTVDAAKPGHSTPIPTGNQLISPVARSFTYTRAEQKQDVGATI</sequence>
<dbReference type="PANTHER" id="PTHR14738">
    <property type="entry name" value="ZINC FINGER CCCH DOMAIN-CONTAINING PROTEIN 14"/>
    <property type="match status" value="1"/>
</dbReference>
<accession>A0A0E0KRS6</accession>
<dbReference type="Proteomes" id="UP000026962">
    <property type="component" value="Chromosome 4"/>
</dbReference>
<dbReference type="eggNOG" id="KOG3702">
    <property type="taxonomic scope" value="Eukaryota"/>
</dbReference>
<dbReference type="PANTHER" id="PTHR14738:SF36">
    <property type="entry name" value="RNA BINDING (RRM_RBD_RNP MOTIFS) FAMILY PROTEIN"/>
    <property type="match status" value="1"/>
</dbReference>
<dbReference type="GO" id="GO:0005634">
    <property type="term" value="C:nucleus"/>
    <property type="evidence" value="ECO:0007669"/>
    <property type="project" value="TreeGrafter"/>
</dbReference>
<keyword evidence="5" id="KW-1185">Reference proteome</keyword>
<dbReference type="Gramene" id="OPUNC04G13660.1">
    <property type="protein sequence ID" value="OPUNC04G13660.1"/>
    <property type="gene ID" value="OPUNC04G13660"/>
</dbReference>
<feature type="compositionally biased region" description="Basic and acidic residues" evidence="2">
    <location>
        <begin position="191"/>
        <end position="207"/>
    </location>
</feature>
<dbReference type="InterPro" id="IPR012677">
    <property type="entry name" value="Nucleotide-bd_a/b_plait_sf"/>
</dbReference>
<reference evidence="4" key="2">
    <citation type="submission" date="2018-05" db="EMBL/GenBank/DDBJ databases">
        <title>OpunRS2 (Oryza punctata Reference Sequence Version 2).</title>
        <authorList>
            <person name="Zhang J."/>
            <person name="Kudrna D."/>
            <person name="Lee S."/>
            <person name="Talag J."/>
            <person name="Welchert J."/>
            <person name="Wing R.A."/>
        </authorList>
    </citation>
    <scope>NUCLEOTIDE SEQUENCE [LARGE SCALE GENOMIC DNA]</scope>
</reference>
<dbReference type="FunFam" id="1.20.1390.10:FF:000005">
    <property type="entry name" value="RNA binding (RRM/RBD/RNP motifs) family protein"/>
    <property type="match status" value="1"/>
</dbReference>
<dbReference type="InterPro" id="IPR035979">
    <property type="entry name" value="RBD_domain_sf"/>
</dbReference>
<feature type="domain" description="RRM" evidence="3">
    <location>
        <begin position="516"/>
        <end position="592"/>
    </location>
</feature>
<evidence type="ECO:0000313" key="5">
    <source>
        <dbReference type="Proteomes" id="UP000026962"/>
    </source>
</evidence>
<organism evidence="4">
    <name type="scientific">Oryza punctata</name>
    <name type="common">Red rice</name>
    <dbReference type="NCBI Taxonomy" id="4537"/>
    <lineage>
        <taxon>Eukaryota</taxon>
        <taxon>Viridiplantae</taxon>
        <taxon>Streptophyta</taxon>
        <taxon>Embryophyta</taxon>
        <taxon>Tracheophyta</taxon>
        <taxon>Spermatophyta</taxon>
        <taxon>Magnoliopsida</taxon>
        <taxon>Liliopsida</taxon>
        <taxon>Poales</taxon>
        <taxon>Poaceae</taxon>
        <taxon>BOP clade</taxon>
        <taxon>Oryzoideae</taxon>
        <taxon>Oryzeae</taxon>
        <taxon>Oryzinae</taxon>
        <taxon>Oryza</taxon>
    </lineage>
</organism>
<protein>
    <recommendedName>
        <fullName evidence="3">RRM domain-containing protein</fullName>
    </recommendedName>
</protein>
<dbReference type="PROSITE" id="PS50102">
    <property type="entry name" value="RRM"/>
    <property type="match status" value="1"/>
</dbReference>
<dbReference type="Pfam" id="PF00076">
    <property type="entry name" value="RRM_1"/>
    <property type="match status" value="1"/>
</dbReference>
<dbReference type="EnsemblPlants" id="OPUNC04G13660.1">
    <property type="protein sequence ID" value="OPUNC04G13660.1"/>
    <property type="gene ID" value="OPUNC04G13660"/>
</dbReference>
<reference evidence="4" key="1">
    <citation type="submission" date="2015-04" db="UniProtKB">
        <authorList>
            <consortium name="EnsemblPlants"/>
        </authorList>
    </citation>
    <scope>IDENTIFICATION</scope>
</reference>
<feature type="region of interest" description="Disordered" evidence="2">
    <location>
        <begin position="97"/>
        <end position="147"/>
    </location>
</feature>
<dbReference type="Pfam" id="PF01480">
    <property type="entry name" value="PWI"/>
    <property type="match status" value="1"/>
</dbReference>
<name>A0A0E0KRS6_ORYPU</name>
<dbReference type="GO" id="GO:0008143">
    <property type="term" value="F:poly(A) binding"/>
    <property type="evidence" value="ECO:0007669"/>
    <property type="project" value="InterPro"/>
</dbReference>
<dbReference type="SMART" id="SM00360">
    <property type="entry name" value="RRM"/>
    <property type="match status" value="1"/>
</dbReference>
<dbReference type="SUPFAM" id="SSF54928">
    <property type="entry name" value="RNA-binding domain, RBD"/>
    <property type="match status" value="1"/>
</dbReference>
<evidence type="ECO:0000259" key="3">
    <source>
        <dbReference type="PROSITE" id="PS50102"/>
    </source>
</evidence>
<evidence type="ECO:0000256" key="2">
    <source>
        <dbReference type="SAM" id="MobiDB-lite"/>
    </source>
</evidence>
<dbReference type="STRING" id="4537.A0A0E0KRS6"/>
<feature type="region of interest" description="Disordered" evidence="2">
    <location>
        <begin position="160"/>
        <end position="207"/>
    </location>
</feature>
<dbReference type="OMA" id="IKRTSHQ"/>
<dbReference type="AlphaFoldDB" id="A0A0E0KRS6"/>